<keyword evidence="8" id="KW-0804">Transcription</keyword>
<dbReference type="InterPro" id="IPR050329">
    <property type="entry name" value="GLI_C2H2-zinc-finger"/>
</dbReference>
<feature type="compositionally biased region" description="Basic and acidic residues" evidence="11">
    <location>
        <begin position="211"/>
        <end position="225"/>
    </location>
</feature>
<dbReference type="PANTHER" id="PTHR19818">
    <property type="entry name" value="ZINC FINGER PROTEIN ZIC AND GLI"/>
    <property type="match status" value="1"/>
</dbReference>
<organism evidence="13 14">
    <name type="scientific">Mycena rosella</name>
    <name type="common">Pink bonnet</name>
    <name type="synonym">Agaricus rosellus</name>
    <dbReference type="NCBI Taxonomy" id="1033263"/>
    <lineage>
        <taxon>Eukaryota</taxon>
        <taxon>Fungi</taxon>
        <taxon>Dikarya</taxon>
        <taxon>Basidiomycota</taxon>
        <taxon>Agaricomycotina</taxon>
        <taxon>Agaricomycetes</taxon>
        <taxon>Agaricomycetidae</taxon>
        <taxon>Agaricales</taxon>
        <taxon>Marasmiineae</taxon>
        <taxon>Mycenaceae</taxon>
        <taxon>Mycena</taxon>
    </lineage>
</organism>
<feature type="compositionally biased region" description="Polar residues" evidence="11">
    <location>
        <begin position="473"/>
        <end position="483"/>
    </location>
</feature>
<feature type="domain" description="C2H2-type" evidence="12">
    <location>
        <begin position="416"/>
        <end position="440"/>
    </location>
</feature>
<evidence type="ECO:0000256" key="3">
    <source>
        <dbReference type="ARBA" id="ARBA00022737"/>
    </source>
</evidence>
<dbReference type="EMBL" id="JARKIE010000021">
    <property type="protein sequence ID" value="KAJ7700079.1"/>
    <property type="molecule type" value="Genomic_DNA"/>
</dbReference>
<dbReference type="PROSITE" id="PS00028">
    <property type="entry name" value="ZINC_FINGER_C2H2_1"/>
    <property type="match status" value="2"/>
</dbReference>
<evidence type="ECO:0000256" key="8">
    <source>
        <dbReference type="ARBA" id="ARBA00023163"/>
    </source>
</evidence>
<dbReference type="GO" id="GO:0045944">
    <property type="term" value="P:positive regulation of transcription by RNA polymerase II"/>
    <property type="evidence" value="ECO:0007669"/>
    <property type="project" value="UniProtKB-ARBA"/>
</dbReference>
<evidence type="ECO:0000313" key="13">
    <source>
        <dbReference type="EMBL" id="KAJ7700079.1"/>
    </source>
</evidence>
<dbReference type="PANTHER" id="PTHR19818:SF139">
    <property type="entry name" value="PAIR-RULE PROTEIN ODD-PAIRED"/>
    <property type="match status" value="1"/>
</dbReference>
<feature type="region of interest" description="Disordered" evidence="11">
    <location>
        <begin position="429"/>
        <end position="483"/>
    </location>
</feature>
<dbReference type="GO" id="GO:0000981">
    <property type="term" value="F:DNA-binding transcription factor activity, RNA polymerase II-specific"/>
    <property type="evidence" value="ECO:0007669"/>
    <property type="project" value="TreeGrafter"/>
</dbReference>
<evidence type="ECO:0000256" key="6">
    <source>
        <dbReference type="ARBA" id="ARBA00023015"/>
    </source>
</evidence>
<keyword evidence="2" id="KW-0479">Metal-binding</keyword>
<dbReference type="GO" id="GO:0008270">
    <property type="term" value="F:zinc ion binding"/>
    <property type="evidence" value="ECO:0007669"/>
    <property type="project" value="UniProtKB-KW"/>
</dbReference>
<keyword evidence="7" id="KW-0238">DNA-binding</keyword>
<sequence length="483" mass="54031">MLWRYYHCSTRPLNLPHHILPDESLMNAIPPYHSSRGPSSCTIKHYDALVETQSLRQINPMRPCPEYRASHSDFALRPVSRSPPVIPESSNAMLRAQARADALHRAVKSASSKRTPGAFSQVPYYSESSRCSTPSAPRPAERFPPPPTLSVFNAPTATFLWPNFQASSQMKHGPILYARYHDMPSPSSCSDSEDSQLESEDLHSPSSSDRGTVHTPREHPSHTFDELPSAFRRRESSVELQSRRLNTPPVNRNVSILDSERHASPESSNCSEYATGKFDIGFPPRQDHRTSFAVVPSVGSHHPSLSAASSVESDQMSPLNSRPTPTQLPSAPVPNQNWENHAIQIRNPEGGIAYKCTWSTPEGPCHYWSKKQLVKRHVETTHLKFKPFVCDICSKAFPQKTSLEIHRHGHTGDTPHQCIYKCGKSFKDPARRHRHHVESHGYVPKQGKKKQQGAGTQMQEPSPYESLPPLRMNSDTDSASSRG</sequence>
<evidence type="ECO:0000256" key="2">
    <source>
        <dbReference type="ARBA" id="ARBA00022723"/>
    </source>
</evidence>
<evidence type="ECO:0000256" key="7">
    <source>
        <dbReference type="ARBA" id="ARBA00023125"/>
    </source>
</evidence>
<dbReference type="GO" id="GO:0000978">
    <property type="term" value="F:RNA polymerase II cis-regulatory region sequence-specific DNA binding"/>
    <property type="evidence" value="ECO:0007669"/>
    <property type="project" value="TreeGrafter"/>
</dbReference>
<protein>
    <recommendedName>
        <fullName evidence="12">C2H2-type domain-containing protein</fullName>
    </recommendedName>
</protein>
<keyword evidence="14" id="KW-1185">Reference proteome</keyword>
<evidence type="ECO:0000256" key="11">
    <source>
        <dbReference type="SAM" id="MobiDB-lite"/>
    </source>
</evidence>
<feature type="compositionally biased region" description="Polar residues" evidence="11">
    <location>
        <begin position="238"/>
        <end position="256"/>
    </location>
</feature>
<keyword evidence="6" id="KW-0805">Transcription regulation</keyword>
<keyword evidence="4 10" id="KW-0863">Zinc-finger</keyword>
<evidence type="ECO:0000256" key="9">
    <source>
        <dbReference type="ARBA" id="ARBA00023242"/>
    </source>
</evidence>
<reference evidence="13" key="1">
    <citation type="submission" date="2023-03" db="EMBL/GenBank/DDBJ databases">
        <title>Massive genome expansion in bonnet fungi (Mycena s.s.) driven by repeated elements and novel gene families across ecological guilds.</title>
        <authorList>
            <consortium name="Lawrence Berkeley National Laboratory"/>
            <person name="Harder C.B."/>
            <person name="Miyauchi S."/>
            <person name="Viragh M."/>
            <person name="Kuo A."/>
            <person name="Thoen E."/>
            <person name="Andreopoulos B."/>
            <person name="Lu D."/>
            <person name="Skrede I."/>
            <person name="Drula E."/>
            <person name="Henrissat B."/>
            <person name="Morin E."/>
            <person name="Kohler A."/>
            <person name="Barry K."/>
            <person name="LaButti K."/>
            <person name="Morin E."/>
            <person name="Salamov A."/>
            <person name="Lipzen A."/>
            <person name="Mereny Z."/>
            <person name="Hegedus B."/>
            <person name="Baldrian P."/>
            <person name="Stursova M."/>
            <person name="Weitz H."/>
            <person name="Taylor A."/>
            <person name="Grigoriev I.V."/>
            <person name="Nagy L.G."/>
            <person name="Martin F."/>
            <person name="Kauserud H."/>
        </authorList>
    </citation>
    <scope>NUCLEOTIDE SEQUENCE</scope>
    <source>
        <strain evidence="13">CBHHK067</strain>
    </source>
</reference>
<dbReference type="InterPro" id="IPR013087">
    <property type="entry name" value="Znf_C2H2_type"/>
</dbReference>
<evidence type="ECO:0000256" key="1">
    <source>
        <dbReference type="ARBA" id="ARBA00004123"/>
    </source>
</evidence>
<evidence type="ECO:0000256" key="10">
    <source>
        <dbReference type="PROSITE-ProRule" id="PRU00042"/>
    </source>
</evidence>
<dbReference type="Gene3D" id="3.30.160.60">
    <property type="entry name" value="Classic Zinc Finger"/>
    <property type="match status" value="1"/>
</dbReference>
<keyword evidence="3" id="KW-0677">Repeat</keyword>
<evidence type="ECO:0000256" key="4">
    <source>
        <dbReference type="ARBA" id="ARBA00022771"/>
    </source>
</evidence>
<dbReference type="GO" id="GO:0005634">
    <property type="term" value="C:nucleus"/>
    <property type="evidence" value="ECO:0007669"/>
    <property type="project" value="UniProtKB-SubCell"/>
</dbReference>
<dbReference type="SMART" id="SM00355">
    <property type="entry name" value="ZnF_C2H2"/>
    <property type="match status" value="2"/>
</dbReference>
<dbReference type="AlphaFoldDB" id="A0AAD7GPX4"/>
<dbReference type="InterPro" id="IPR036236">
    <property type="entry name" value="Znf_C2H2_sf"/>
</dbReference>
<accession>A0AAD7GPX4</accession>
<feature type="region of interest" description="Disordered" evidence="11">
    <location>
        <begin position="184"/>
        <end position="270"/>
    </location>
</feature>
<comment type="subcellular location">
    <subcellularLocation>
        <location evidence="1">Nucleus</location>
    </subcellularLocation>
</comment>
<feature type="region of interest" description="Disordered" evidence="11">
    <location>
        <begin position="295"/>
        <end position="334"/>
    </location>
</feature>
<keyword evidence="9" id="KW-0539">Nucleus</keyword>
<feature type="region of interest" description="Disordered" evidence="11">
    <location>
        <begin position="108"/>
        <end position="148"/>
    </location>
</feature>
<feature type="compositionally biased region" description="Polar residues" evidence="11">
    <location>
        <begin position="306"/>
        <end position="334"/>
    </location>
</feature>
<dbReference type="SUPFAM" id="SSF57667">
    <property type="entry name" value="beta-beta-alpha zinc fingers"/>
    <property type="match status" value="1"/>
</dbReference>
<keyword evidence="5" id="KW-0862">Zinc</keyword>
<dbReference type="Proteomes" id="UP001221757">
    <property type="component" value="Unassembled WGS sequence"/>
</dbReference>
<evidence type="ECO:0000313" key="14">
    <source>
        <dbReference type="Proteomes" id="UP001221757"/>
    </source>
</evidence>
<proteinExistence type="predicted"/>
<comment type="caution">
    <text evidence="13">The sequence shown here is derived from an EMBL/GenBank/DDBJ whole genome shotgun (WGS) entry which is preliminary data.</text>
</comment>
<gene>
    <name evidence="13" type="ORF">B0H17DRAFT_277884</name>
</gene>
<dbReference type="PROSITE" id="PS50157">
    <property type="entry name" value="ZINC_FINGER_C2H2_2"/>
    <property type="match status" value="2"/>
</dbReference>
<name>A0AAD7GPX4_MYCRO</name>
<feature type="domain" description="C2H2-type" evidence="12">
    <location>
        <begin position="388"/>
        <end position="415"/>
    </location>
</feature>
<dbReference type="FunFam" id="3.30.160.60:FF:000322">
    <property type="entry name" value="GDNF-inducible zinc finger protein 1"/>
    <property type="match status" value="1"/>
</dbReference>
<evidence type="ECO:0000256" key="5">
    <source>
        <dbReference type="ARBA" id="ARBA00022833"/>
    </source>
</evidence>
<evidence type="ECO:0000259" key="12">
    <source>
        <dbReference type="PROSITE" id="PS50157"/>
    </source>
</evidence>